<dbReference type="AlphaFoldDB" id="V9IBX8"/>
<evidence type="ECO:0000256" key="1">
    <source>
        <dbReference type="SAM" id="MobiDB-lite"/>
    </source>
</evidence>
<dbReference type="EMBL" id="JR039183">
    <property type="protein sequence ID" value="AEY58570.1"/>
    <property type="molecule type" value="mRNA"/>
</dbReference>
<reference evidence="2" key="1">
    <citation type="submission" date="2011-11" db="EMBL/GenBank/DDBJ databases">
        <title>Decoding the brain transcriptome of the Eastern honeybee (Apis cerana) based on pyrosequencing.</title>
        <authorList>
            <person name="Sun L."/>
            <person name="Zheng H."/>
            <person name="Wang Y."/>
            <person name="Xie X."/>
            <person name="Zhu Y."/>
            <person name="Gu W."/>
            <person name="Wang S."/>
        </authorList>
    </citation>
    <scope>NUCLEOTIDE SEQUENCE</scope>
    <source>
        <tissue evidence="2">Brain</tissue>
    </source>
</reference>
<name>V9IBX8_APICE</name>
<protein>
    <submittedName>
        <fullName evidence="2">Uncharacterized protein</fullName>
    </submittedName>
</protein>
<gene>
    <name evidence="2" type="ORF">ACCB01173.2</name>
</gene>
<organism evidence="2">
    <name type="scientific">Apis cerana</name>
    <name type="common">Indian honeybee</name>
    <dbReference type="NCBI Taxonomy" id="7461"/>
    <lineage>
        <taxon>Eukaryota</taxon>
        <taxon>Metazoa</taxon>
        <taxon>Ecdysozoa</taxon>
        <taxon>Arthropoda</taxon>
        <taxon>Hexapoda</taxon>
        <taxon>Insecta</taxon>
        <taxon>Pterygota</taxon>
        <taxon>Neoptera</taxon>
        <taxon>Endopterygota</taxon>
        <taxon>Hymenoptera</taxon>
        <taxon>Apocrita</taxon>
        <taxon>Aculeata</taxon>
        <taxon>Apoidea</taxon>
        <taxon>Anthophila</taxon>
        <taxon>Apidae</taxon>
        <taxon>Apis</taxon>
    </lineage>
</organism>
<proteinExistence type="evidence at transcript level"/>
<feature type="compositionally biased region" description="Pro residues" evidence="1">
    <location>
        <begin position="37"/>
        <end position="49"/>
    </location>
</feature>
<evidence type="ECO:0000313" key="2">
    <source>
        <dbReference type="EMBL" id="AEY58570.1"/>
    </source>
</evidence>
<sequence length="89" mass="9942">MDLCNGHCGLMCYDSDEEEDSSPTNSPISTRRIVPSSPLPPRRPSPSPTPNSHSRNGRHLTVPKENAHHRRHQQSIQQHSILIPTSTNN</sequence>
<feature type="region of interest" description="Disordered" evidence="1">
    <location>
        <begin position="12"/>
        <end position="89"/>
    </location>
</feature>
<accession>V9IBX8</accession>